<dbReference type="EMBL" id="CM037619">
    <property type="protein sequence ID" value="KAH8007476.1"/>
    <property type="molecule type" value="Genomic_DNA"/>
</dbReference>
<sequence>MIEEYEIWKSPSCLGHQQTVVECHTKTKAMRHDFKRVQQHQKYRATCLYYEELERILGGDESIQPCCVVRSYTLPAAQASRQLTRQETSPLVQDDSFQEPTAASNPAKEPSSPSETGEVAG</sequence>
<evidence type="ECO:0000313" key="1">
    <source>
        <dbReference type="EMBL" id="KAH8007476.1"/>
    </source>
</evidence>
<reference evidence="1" key="1">
    <citation type="submission" date="2021-08" db="EMBL/GenBank/DDBJ databases">
        <title>The first chromosome-level gecko genome reveals the dynamic sex chromosomes of Neotropical dwarf geckos (Sphaerodactylidae: Sphaerodactylus).</title>
        <authorList>
            <person name="Pinto B.J."/>
            <person name="Keating S.E."/>
            <person name="Gamble T."/>
        </authorList>
    </citation>
    <scope>NUCLEOTIDE SEQUENCE</scope>
    <source>
        <strain evidence="1">TG3544</strain>
    </source>
</reference>
<gene>
    <name evidence="1" type="ORF">K3G42_022873</name>
</gene>
<comment type="caution">
    <text evidence="1">The sequence shown here is derived from an EMBL/GenBank/DDBJ whole genome shotgun (WGS) entry which is preliminary data.</text>
</comment>
<evidence type="ECO:0000313" key="2">
    <source>
        <dbReference type="Proteomes" id="UP000827872"/>
    </source>
</evidence>
<accession>A0ACB8FQM6</accession>
<name>A0ACB8FQM6_9SAUR</name>
<protein>
    <submittedName>
        <fullName evidence="1">Uncharacterized protein</fullName>
    </submittedName>
</protein>
<dbReference type="Proteomes" id="UP000827872">
    <property type="component" value="Linkage Group LG06"/>
</dbReference>
<proteinExistence type="predicted"/>
<keyword evidence="2" id="KW-1185">Reference proteome</keyword>
<organism evidence="1 2">
    <name type="scientific">Sphaerodactylus townsendi</name>
    <dbReference type="NCBI Taxonomy" id="933632"/>
    <lineage>
        <taxon>Eukaryota</taxon>
        <taxon>Metazoa</taxon>
        <taxon>Chordata</taxon>
        <taxon>Craniata</taxon>
        <taxon>Vertebrata</taxon>
        <taxon>Euteleostomi</taxon>
        <taxon>Lepidosauria</taxon>
        <taxon>Squamata</taxon>
        <taxon>Bifurcata</taxon>
        <taxon>Gekkota</taxon>
        <taxon>Sphaerodactylidae</taxon>
        <taxon>Sphaerodactylus</taxon>
    </lineage>
</organism>